<dbReference type="InterPro" id="IPR036514">
    <property type="entry name" value="SGNH_hydro_sf"/>
</dbReference>
<dbReference type="Gene3D" id="3.40.50.1110">
    <property type="entry name" value="SGNH hydrolase"/>
    <property type="match status" value="1"/>
</dbReference>
<dbReference type="GO" id="GO:0016788">
    <property type="term" value="F:hydrolase activity, acting on ester bonds"/>
    <property type="evidence" value="ECO:0007669"/>
    <property type="project" value="InterPro"/>
</dbReference>
<dbReference type="STRING" id="452652.KSE_12260"/>
<dbReference type="RefSeq" id="WP_014134377.1">
    <property type="nucleotide sequence ID" value="NC_016109.1"/>
</dbReference>
<accession>E4N778</accession>
<organism evidence="4 5">
    <name type="scientific">Kitasatospora setae (strain ATCC 33774 / DSM 43861 / JCM 3304 / KCC A-0304 / NBRC 14216 / KM-6054)</name>
    <name type="common">Streptomyces setae</name>
    <dbReference type="NCBI Taxonomy" id="452652"/>
    <lineage>
        <taxon>Bacteria</taxon>
        <taxon>Bacillati</taxon>
        <taxon>Actinomycetota</taxon>
        <taxon>Actinomycetes</taxon>
        <taxon>Kitasatosporales</taxon>
        <taxon>Streptomycetaceae</taxon>
        <taxon>Kitasatospora</taxon>
    </lineage>
</organism>
<feature type="signal peptide" evidence="3">
    <location>
        <begin position="1"/>
        <end position="31"/>
    </location>
</feature>
<proteinExistence type="predicted"/>
<dbReference type="Proteomes" id="UP000007076">
    <property type="component" value="Chromosome"/>
</dbReference>
<dbReference type="PANTHER" id="PTHR37981">
    <property type="entry name" value="LIPASE 2"/>
    <property type="match status" value="1"/>
</dbReference>
<evidence type="ECO:0000256" key="1">
    <source>
        <dbReference type="PIRSR" id="PIRSR637460-2"/>
    </source>
</evidence>
<keyword evidence="3" id="KW-0732">Signal</keyword>
<dbReference type="PATRIC" id="fig|452652.3.peg.1223"/>
<dbReference type="EMBL" id="AP010968">
    <property type="protein sequence ID" value="BAJ27059.1"/>
    <property type="molecule type" value="Genomic_DNA"/>
</dbReference>
<dbReference type="PANTHER" id="PTHR37981:SF1">
    <property type="entry name" value="SGNH HYDROLASE-TYPE ESTERASE DOMAIN-CONTAINING PROTEIN"/>
    <property type="match status" value="1"/>
</dbReference>
<evidence type="ECO:0000313" key="4">
    <source>
        <dbReference type="EMBL" id="BAJ27059.1"/>
    </source>
</evidence>
<dbReference type="SUPFAM" id="SSF52266">
    <property type="entry name" value="SGNH hydrolase"/>
    <property type="match status" value="1"/>
</dbReference>
<evidence type="ECO:0000256" key="3">
    <source>
        <dbReference type="SAM" id="SignalP"/>
    </source>
</evidence>
<evidence type="ECO:0008006" key="6">
    <source>
        <dbReference type="Google" id="ProtNLM"/>
    </source>
</evidence>
<evidence type="ECO:0000256" key="2">
    <source>
        <dbReference type="SAM" id="MobiDB-lite"/>
    </source>
</evidence>
<keyword evidence="5" id="KW-1185">Reference proteome</keyword>
<dbReference type="KEGG" id="ksk:KSE_12260"/>
<feature type="disulfide bond" evidence="1">
    <location>
        <begin position="175"/>
        <end position="187"/>
    </location>
</feature>
<dbReference type="AlphaFoldDB" id="E4N778"/>
<gene>
    <name evidence="4" type="ordered locus">KSE_12260</name>
</gene>
<keyword evidence="1" id="KW-1015">Disulfide bond</keyword>
<dbReference type="HOGENOM" id="CLU_055979_0_0_11"/>
<name>E4N778_KITSK</name>
<evidence type="ECO:0000313" key="5">
    <source>
        <dbReference type="Proteomes" id="UP000007076"/>
    </source>
</evidence>
<reference evidence="4 5" key="1">
    <citation type="journal article" date="2010" name="DNA Res.">
        <title>Genome sequence of Kitasatospora setae NBRC 14216T: an evolutionary snapshot of the family Streptomycetaceae.</title>
        <authorList>
            <person name="Ichikawa N."/>
            <person name="Oguchi A."/>
            <person name="Ikeda H."/>
            <person name="Ishikawa J."/>
            <person name="Kitani S."/>
            <person name="Watanabe Y."/>
            <person name="Nakamura S."/>
            <person name="Katano Y."/>
            <person name="Kishi E."/>
            <person name="Sasagawa M."/>
            <person name="Ankai A."/>
            <person name="Fukui S."/>
            <person name="Hashimoto Y."/>
            <person name="Kamata S."/>
            <person name="Otoguro M."/>
            <person name="Tanikawa S."/>
            <person name="Nihira T."/>
            <person name="Horinouchi S."/>
            <person name="Ohnishi Y."/>
            <person name="Hayakawa M."/>
            <person name="Kuzuyama T."/>
            <person name="Arisawa A."/>
            <person name="Nomoto F."/>
            <person name="Miura H."/>
            <person name="Takahashi Y."/>
            <person name="Fujita N."/>
        </authorList>
    </citation>
    <scope>NUCLEOTIDE SEQUENCE [LARGE SCALE GENOMIC DNA]</scope>
    <source>
        <strain evidence="5">ATCC 33774 / DSM 43861 / JCM 3304 / KCC A-0304 / NBRC 14216 / KM-6054</strain>
    </source>
</reference>
<feature type="chain" id="PRO_5003184335" description="SGNH hydrolase-type esterase domain-containing protein" evidence="3">
    <location>
        <begin position="32"/>
        <end position="409"/>
    </location>
</feature>
<sequence length="409" mass="42413">MGLFARSRTAAVAVVLSTAASCVLAAAPARAADGPGAGEPWVVSVGDSYISGEAGRWAGNSDSLLTNPTDTGADAYFDNADHTAERIPGCHRSKSAEIHLGGGVRSENLACSGATTATDATGAAFKPGIDFYQDATGRKGQARMLQEFAAGHRVKMVALSIGGNDFGFAEVVQKCLTTFVLGVTPYCKNDATVTGKVAPAEVARLTGAIAGAIDNIHTAMAGAGYADGDYTIVVQNYPGPMRSPAASNNRYGETYGRQTTGGCGVYNTDIDWLLGTFLTTVNSTVAASITKAATDHQVTNTKALNLRTAFDGRTLCEKPVNVIENTDLATGTSPGAQDKLEWVSQIYTATGVLGSHQLQEGLHPDYWGQLALRNCLRRAYADGTPQSGTCTRDTAGGTDAQGEPAMLLG</sequence>
<dbReference type="eggNOG" id="COG2755">
    <property type="taxonomic scope" value="Bacteria"/>
</dbReference>
<feature type="region of interest" description="Disordered" evidence="2">
    <location>
        <begin position="383"/>
        <end position="409"/>
    </location>
</feature>
<protein>
    <recommendedName>
        <fullName evidence="6">SGNH hydrolase-type esterase domain-containing protein</fullName>
    </recommendedName>
</protein>
<dbReference type="GO" id="GO:0006629">
    <property type="term" value="P:lipid metabolic process"/>
    <property type="evidence" value="ECO:0007669"/>
    <property type="project" value="TreeGrafter"/>
</dbReference>
<dbReference type="InterPro" id="IPR037460">
    <property type="entry name" value="SEST-like"/>
</dbReference>
<dbReference type="PROSITE" id="PS51257">
    <property type="entry name" value="PROKAR_LIPOPROTEIN"/>
    <property type="match status" value="1"/>
</dbReference>